<keyword evidence="1" id="KW-0285">Flavoprotein</keyword>
<dbReference type="Pfam" id="PF01494">
    <property type="entry name" value="FAD_binding_3"/>
    <property type="match status" value="1"/>
</dbReference>
<reference evidence="6 7" key="1">
    <citation type="journal article" date="2016" name="BMC Genomics">
        <title>Comparative genomic and transcriptomic analyses of the Fuzhuan brick tea-fermentation fungus Aspergillus cristatus.</title>
        <authorList>
            <person name="Ge Y."/>
            <person name="Wang Y."/>
            <person name="Liu Y."/>
            <person name="Tan Y."/>
            <person name="Ren X."/>
            <person name="Zhang X."/>
            <person name="Hyde K.D."/>
            <person name="Liu Y."/>
            <person name="Liu Z."/>
        </authorList>
    </citation>
    <scope>NUCLEOTIDE SEQUENCE [LARGE SCALE GENOMIC DNA]</scope>
    <source>
        <strain evidence="6 7">GZAAS20.1005</strain>
    </source>
</reference>
<evidence type="ECO:0000313" key="6">
    <source>
        <dbReference type="EMBL" id="ODM14914.1"/>
    </source>
</evidence>
<evidence type="ECO:0000313" key="7">
    <source>
        <dbReference type="Proteomes" id="UP000094569"/>
    </source>
</evidence>
<dbReference type="PRINTS" id="PR00420">
    <property type="entry name" value="RNGMNOXGNASE"/>
</dbReference>
<evidence type="ECO:0000259" key="5">
    <source>
        <dbReference type="Pfam" id="PF01494"/>
    </source>
</evidence>
<dbReference type="PANTHER" id="PTHR46865:SF7">
    <property type="entry name" value="MONOOXYGENASE, PUTATIVE (AFU_ORTHOLOGUE AFUA_8G07040)-RELATED"/>
    <property type="match status" value="1"/>
</dbReference>
<dbReference type="GO" id="GO:0071949">
    <property type="term" value="F:FAD binding"/>
    <property type="evidence" value="ECO:0007669"/>
    <property type="project" value="InterPro"/>
</dbReference>
<keyword evidence="2" id="KW-0274">FAD</keyword>
<evidence type="ECO:0000256" key="1">
    <source>
        <dbReference type="ARBA" id="ARBA00022630"/>
    </source>
</evidence>
<comment type="caution">
    <text evidence="6">The sequence shown here is derived from an EMBL/GenBank/DDBJ whole genome shotgun (WGS) entry which is preliminary data.</text>
</comment>
<dbReference type="EMBL" id="JXNT01000020">
    <property type="protein sequence ID" value="ODM14914.1"/>
    <property type="molecule type" value="Genomic_DNA"/>
</dbReference>
<dbReference type="STRING" id="573508.A0A1E3B1X6"/>
<organism evidence="6 7">
    <name type="scientific">Aspergillus cristatus</name>
    <name type="common">Chinese Fuzhuan brick tea-fermentation fungus</name>
    <name type="synonym">Eurotium cristatum</name>
    <dbReference type="NCBI Taxonomy" id="573508"/>
    <lineage>
        <taxon>Eukaryota</taxon>
        <taxon>Fungi</taxon>
        <taxon>Dikarya</taxon>
        <taxon>Ascomycota</taxon>
        <taxon>Pezizomycotina</taxon>
        <taxon>Eurotiomycetes</taxon>
        <taxon>Eurotiomycetidae</taxon>
        <taxon>Eurotiales</taxon>
        <taxon>Aspergillaceae</taxon>
        <taxon>Aspergillus</taxon>
        <taxon>Aspergillus subgen. Aspergillus</taxon>
    </lineage>
</organism>
<gene>
    <name evidence="6" type="ORF">SI65_09666</name>
</gene>
<keyword evidence="3" id="KW-0560">Oxidoreductase</keyword>
<evidence type="ECO:0000256" key="4">
    <source>
        <dbReference type="SAM" id="Phobius"/>
    </source>
</evidence>
<dbReference type="AlphaFoldDB" id="A0A1E3B1X6"/>
<dbReference type="InterPro" id="IPR051704">
    <property type="entry name" value="FAD_aromatic-hydroxylase"/>
</dbReference>
<dbReference type="Gene3D" id="3.50.50.60">
    <property type="entry name" value="FAD/NAD(P)-binding domain"/>
    <property type="match status" value="1"/>
</dbReference>
<keyword evidence="4" id="KW-1133">Transmembrane helix</keyword>
<dbReference type="SUPFAM" id="SSF51905">
    <property type="entry name" value="FAD/NAD(P)-binding domain"/>
    <property type="match status" value="1"/>
</dbReference>
<dbReference type="OrthoDB" id="655030at2759"/>
<keyword evidence="4" id="KW-0472">Membrane</keyword>
<dbReference type="InterPro" id="IPR036188">
    <property type="entry name" value="FAD/NAD-bd_sf"/>
</dbReference>
<dbReference type="PANTHER" id="PTHR46865">
    <property type="entry name" value="OXIDOREDUCTASE-RELATED"/>
    <property type="match status" value="1"/>
</dbReference>
<proteinExistence type="predicted"/>
<evidence type="ECO:0000256" key="2">
    <source>
        <dbReference type="ARBA" id="ARBA00022827"/>
    </source>
</evidence>
<name>A0A1E3B1X6_ASPCR</name>
<feature type="transmembrane region" description="Helical" evidence="4">
    <location>
        <begin position="384"/>
        <end position="404"/>
    </location>
</feature>
<keyword evidence="4" id="KW-0812">Transmembrane</keyword>
<feature type="domain" description="FAD-binding" evidence="5">
    <location>
        <begin position="4"/>
        <end position="326"/>
    </location>
</feature>
<protein>
    <recommendedName>
        <fullName evidence="5">FAD-binding domain-containing protein</fullName>
    </recommendedName>
</protein>
<accession>A0A1E3B1X6</accession>
<evidence type="ECO:0000256" key="3">
    <source>
        <dbReference type="ARBA" id="ARBA00023002"/>
    </source>
</evidence>
<dbReference type="VEuPathDB" id="FungiDB:SI65_09666"/>
<dbReference type="GO" id="GO:0016491">
    <property type="term" value="F:oxidoreductase activity"/>
    <property type="evidence" value="ECO:0007669"/>
    <property type="project" value="UniProtKB-KW"/>
</dbReference>
<keyword evidence="7" id="KW-1185">Reference proteome</keyword>
<dbReference type="Proteomes" id="UP000094569">
    <property type="component" value="Unassembled WGS sequence"/>
</dbReference>
<sequence length="429" mass="47627">MAQLKVLICGGGIAGNALAFWLSKLGHDITVIERFPSLRATGLQVDLRGHGIEVMRRMGLEPGFRAKSVEEQGLEVVDNSGRQRAYFPANKTGKGLQSFSTDFEIMRGDLCRLIYDATKDRVKYVFGTYIESFEENNSSVKVQFSDGKSGQFDLLVGADGQGSRTRKMTFGPDTMETFHSLGVYIGYFTIPREILQGEEYKLTSYIAPGGRLMFTRRHNPHEIQIYLASTTGSERLKNSQKGNIKEEKEAMAEIFQGAGWQTEHILQSLEDSNDFYCERLGLVKLESWSQGRVVLLGDAAYCPSATTGMGTTSSLVGAYILAGEISKHCGRPRAAGGDEGHATKDGLSTALKVYNQKFRPFMDQVQKGLAKGSTVWDWIPSTPLGIAFFNFLLGVAAFLRLNVFGKWIIREDVRGWTLPDYKEMVQGQK</sequence>
<dbReference type="InterPro" id="IPR002938">
    <property type="entry name" value="FAD-bd"/>
</dbReference>